<evidence type="ECO:0000259" key="5">
    <source>
        <dbReference type="Pfam" id="PF00884"/>
    </source>
</evidence>
<keyword evidence="4" id="KW-0106">Calcium</keyword>
<evidence type="ECO:0000256" key="2">
    <source>
        <dbReference type="ARBA" id="ARBA00022723"/>
    </source>
</evidence>
<dbReference type="RefSeq" id="WP_185004011.1">
    <property type="nucleotide sequence ID" value="NZ_BAAAUI010000086.1"/>
</dbReference>
<dbReference type="PANTHER" id="PTHR42693">
    <property type="entry name" value="ARYLSULFATASE FAMILY MEMBER"/>
    <property type="match status" value="1"/>
</dbReference>
<organism evidence="6 7">
    <name type="scientific">Crossiella cryophila</name>
    <dbReference type="NCBI Taxonomy" id="43355"/>
    <lineage>
        <taxon>Bacteria</taxon>
        <taxon>Bacillati</taxon>
        <taxon>Actinomycetota</taxon>
        <taxon>Actinomycetes</taxon>
        <taxon>Pseudonocardiales</taxon>
        <taxon>Pseudonocardiaceae</taxon>
        <taxon>Crossiella</taxon>
    </lineage>
</organism>
<dbReference type="Pfam" id="PF00884">
    <property type="entry name" value="Sulfatase"/>
    <property type="match status" value="1"/>
</dbReference>
<gene>
    <name evidence="6" type="ORF">HNR67_004263</name>
</gene>
<keyword evidence="7" id="KW-1185">Reference proteome</keyword>
<dbReference type="SUPFAM" id="SSF53649">
    <property type="entry name" value="Alkaline phosphatase-like"/>
    <property type="match status" value="1"/>
</dbReference>
<reference evidence="6 7" key="1">
    <citation type="submission" date="2020-08" db="EMBL/GenBank/DDBJ databases">
        <title>Sequencing the genomes of 1000 actinobacteria strains.</title>
        <authorList>
            <person name="Klenk H.-P."/>
        </authorList>
    </citation>
    <scope>NUCLEOTIDE SEQUENCE [LARGE SCALE GENOMIC DNA]</scope>
    <source>
        <strain evidence="6 7">DSM 44230</strain>
    </source>
</reference>
<evidence type="ECO:0000313" key="7">
    <source>
        <dbReference type="Proteomes" id="UP000533598"/>
    </source>
</evidence>
<dbReference type="EMBL" id="JACHMH010000001">
    <property type="protein sequence ID" value="MBB4678145.1"/>
    <property type="molecule type" value="Genomic_DNA"/>
</dbReference>
<dbReference type="Proteomes" id="UP000533598">
    <property type="component" value="Unassembled WGS sequence"/>
</dbReference>
<dbReference type="InterPro" id="IPR000917">
    <property type="entry name" value="Sulfatase_N"/>
</dbReference>
<dbReference type="InterPro" id="IPR017850">
    <property type="entry name" value="Alkaline_phosphatase_core_sf"/>
</dbReference>
<comment type="caution">
    <text evidence="6">The sequence shown here is derived from an EMBL/GenBank/DDBJ whole genome shotgun (WGS) entry which is preliminary data.</text>
</comment>
<evidence type="ECO:0000313" key="6">
    <source>
        <dbReference type="EMBL" id="MBB4678145.1"/>
    </source>
</evidence>
<dbReference type="GO" id="GO:0046872">
    <property type="term" value="F:metal ion binding"/>
    <property type="evidence" value="ECO:0007669"/>
    <property type="project" value="UniProtKB-KW"/>
</dbReference>
<feature type="domain" description="Sulfatase N-terminal" evidence="5">
    <location>
        <begin position="48"/>
        <end position="369"/>
    </location>
</feature>
<dbReference type="InterPro" id="IPR050738">
    <property type="entry name" value="Sulfatase"/>
</dbReference>
<dbReference type="AlphaFoldDB" id="A0A7W7CBK5"/>
<dbReference type="InterPro" id="IPR024607">
    <property type="entry name" value="Sulfatase_CS"/>
</dbReference>
<dbReference type="PROSITE" id="PS51318">
    <property type="entry name" value="TAT"/>
    <property type="match status" value="1"/>
</dbReference>
<dbReference type="Gene3D" id="3.40.720.10">
    <property type="entry name" value="Alkaline Phosphatase, subunit A"/>
    <property type="match status" value="1"/>
</dbReference>
<sequence>MTREAGNLSRRQLGGLLGAGALTTLAPGAAAAAEEPFRPLGNGRPPRPNLLVILADDLGWADLSSYGAPEIRTPNLDRLAASGIRFTQSYSASSVCSPTRIGLYTGRYPGRLRGGLKEPIDAPNEVDGIPIGHPTLASLVKAAGYDTALIGKWHCGYLPWFSPTRLGWDEFFGNFSGGLDYFSKLSYLGAHDLFENEVEYHDLRYYTHIVTERATEFLGREHRKPWLLNLNYTTPHWPWESPGDQAVSDELTARIKAGEKGVLQHRDGGSLATYREMVEDLDRAIGQVLNALRRNGQLHNTLVFFASDNGGERFSNTWPFAGAKGQVAEGGLRVPTLLSWPGQLRPRQVEHAPVHTLDWTATFLELAGATPSPAHPLDGVSLAGHLFRGTPIPRRDLFWRMKGQRALRRGDLKYVRNGTTESLFDLGADVREQANLAKKRPADLAALRAAWEGIDATLVPYAT</sequence>
<proteinExistence type="inferred from homology"/>
<evidence type="ECO:0000256" key="1">
    <source>
        <dbReference type="ARBA" id="ARBA00008779"/>
    </source>
</evidence>
<evidence type="ECO:0000256" key="3">
    <source>
        <dbReference type="ARBA" id="ARBA00022801"/>
    </source>
</evidence>
<dbReference type="Gene3D" id="3.30.1120.10">
    <property type="match status" value="1"/>
</dbReference>
<dbReference type="InterPro" id="IPR006311">
    <property type="entry name" value="TAT_signal"/>
</dbReference>
<protein>
    <submittedName>
        <fullName evidence="6">Arylsulfatase A-like enzyme</fullName>
    </submittedName>
</protein>
<dbReference type="PROSITE" id="PS00149">
    <property type="entry name" value="SULFATASE_2"/>
    <property type="match status" value="1"/>
</dbReference>
<dbReference type="GO" id="GO:0004065">
    <property type="term" value="F:arylsulfatase activity"/>
    <property type="evidence" value="ECO:0007669"/>
    <property type="project" value="TreeGrafter"/>
</dbReference>
<evidence type="ECO:0000256" key="4">
    <source>
        <dbReference type="ARBA" id="ARBA00022837"/>
    </source>
</evidence>
<comment type="similarity">
    <text evidence="1">Belongs to the sulfatase family.</text>
</comment>
<keyword evidence="2" id="KW-0479">Metal-binding</keyword>
<dbReference type="PANTHER" id="PTHR42693:SF53">
    <property type="entry name" value="ENDO-4-O-SULFATASE"/>
    <property type="match status" value="1"/>
</dbReference>
<name>A0A7W7CBK5_9PSEU</name>
<keyword evidence="3" id="KW-0378">Hydrolase</keyword>
<accession>A0A7W7CBK5</accession>